<dbReference type="Pfam" id="PF08271">
    <property type="entry name" value="Zn_Ribbon_TF"/>
    <property type="match status" value="1"/>
</dbReference>
<sequence>MCPYCNSADIAYDFERGYVVCRGCGTIIDTIFIEQFIGITYESANELAKSVKNAIKFKKVQGYRMRLNEYKKEVSQYEDFEKRCRKNVRVDLNAIKIVLNGGKARVYKHLGDDELMRILKEDEIAKKILEILDDDAILSSRTFRSKVALALLIKNLLIHGEADLDEIAHKTKVSKIHMQRLANILRTRMKILKPKLIEMKKLLSSPISISS</sequence>
<evidence type="ECO:0000259" key="2">
    <source>
        <dbReference type="PROSITE" id="PS51134"/>
    </source>
</evidence>
<keyword evidence="1" id="KW-0862">Zinc</keyword>
<comment type="caution">
    <text evidence="3">The sequence shown here is derived from an EMBL/GenBank/DDBJ whole genome shotgun (WGS) entry which is preliminary data.</text>
</comment>
<accession>A0A7C4FH64</accession>
<feature type="domain" description="TFIIB-type" evidence="2">
    <location>
        <begin position="1"/>
        <end position="29"/>
    </location>
</feature>
<evidence type="ECO:0000256" key="1">
    <source>
        <dbReference type="PROSITE-ProRule" id="PRU00469"/>
    </source>
</evidence>
<dbReference type="AlphaFoldDB" id="A0A7C4FH64"/>
<keyword evidence="1" id="KW-0863">Zinc-finger</keyword>
<dbReference type="EMBL" id="DTFF01000024">
    <property type="protein sequence ID" value="HGI87368.1"/>
    <property type="molecule type" value="Genomic_DNA"/>
</dbReference>
<name>A0A7C4FH64_9CREN</name>
<dbReference type="SUPFAM" id="SSF57783">
    <property type="entry name" value="Zinc beta-ribbon"/>
    <property type="match status" value="1"/>
</dbReference>
<keyword evidence="1" id="KW-0479">Metal-binding</keyword>
<organism evidence="3">
    <name type="scientific">Ignisphaera aggregans</name>
    <dbReference type="NCBI Taxonomy" id="334771"/>
    <lineage>
        <taxon>Archaea</taxon>
        <taxon>Thermoproteota</taxon>
        <taxon>Thermoprotei</taxon>
        <taxon>Desulfurococcales</taxon>
        <taxon>Desulfurococcaceae</taxon>
        <taxon>Ignisphaera</taxon>
    </lineage>
</organism>
<dbReference type="GO" id="GO:0008270">
    <property type="term" value="F:zinc ion binding"/>
    <property type="evidence" value="ECO:0007669"/>
    <property type="project" value="UniProtKB-KW"/>
</dbReference>
<reference evidence="3" key="1">
    <citation type="journal article" date="2020" name="mSystems">
        <title>Genome- and Community-Level Interaction Insights into Carbon Utilization and Element Cycling Functions of Hydrothermarchaeota in Hydrothermal Sediment.</title>
        <authorList>
            <person name="Zhou Z."/>
            <person name="Liu Y."/>
            <person name="Xu W."/>
            <person name="Pan J."/>
            <person name="Luo Z.H."/>
            <person name="Li M."/>
        </authorList>
    </citation>
    <scope>NUCLEOTIDE SEQUENCE [LARGE SCALE GENOMIC DNA]</scope>
    <source>
        <strain evidence="3">SpSt-732</strain>
    </source>
</reference>
<dbReference type="PROSITE" id="PS51134">
    <property type="entry name" value="ZF_TFIIB"/>
    <property type="match status" value="1"/>
</dbReference>
<evidence type="ECO:0000313" key="3">
    <source>
        <dbReference type="EMBL" id="HGI87368.1"/>
    </source>
</evidence>
<dbReference type="InterPro" id="IPR013137">
    <property type="entry name" value="Znf_TFIIB"/>
</dbReference>
<proteinExistence type="predicted"/>
<dbReference type="Gene3D" id="2.20.25.10">
    <property type="match status" value="1"/>
</dbReference>
<gene>
    <name evidence="3" type="ORF">ENV14_03125</name>
</gene>
<protein>
    <recommendedName>
        <fullName evidence="2">TFIIB-type domain-containing protein</fullName>
    </recommendedName>
</protein>